<dbReference type="Proteomes" id="UP000050525">
    <property type="component" value="Unassembled WGS sequence"/>
</dbReference>
<evidence type="ECO:0000313" key="2">
    <source>
        <dbReference type="Proteomes" id="UP000050525"/>
    </source>
</evidence>
<dbReference type="EMBL" id="AKHW03005127">
    <property type="protein sequence ID" value="KYO27704.1"/>
    <property type="molecule type" value="Genomic_DNA"/>
</dbReference>
<reference evidence="1 2" key="1">
    <citation type="journal article" date="2012" name="Genome Biol.">
        <title>Sequencing three crocodilian genomes to illuminate the evolution of archosaurs and amniotes.</title>
        <authorList>
            <person name="St John J.A."/>
            <person name="Braun E.L."/>
            <person name="Isberg S.R."/>
            <person name="Miles L.G."/>
            <person name="Chong A.Y."/>
            <person name="Gongora J."/>
            <person name="Dalzell P."/>
            <person name="Moran C."/>
            <person name="Bed'hom B."/>
            <person name="Abzhanov A."/>
            <person name="Burgess S.C."/>
            <person name="Cooksey A.M."/>
            <person name="Castoe T.A."/>
            <person name="Crawford N.G."/>
            <person name="Densmore L.D."/>
            <person name="Drew J.C."/>
            <person name="Edwards S.V."/>
            <person name="Faircloth B.C."/>
            <person name="Fujita M.K."/>
            <person name="Greenwold M.J."/>
            <person name="Hoffmann F.G."/>
            <person name="Howard J.M."/>
            <person name="Iguchi T."/>
            <person name="Janes D.E."/>
            <person name="Khan S.Y."/>
            <person name="Kohno S."/>
            <person name="de Koning A.J."/>
            <person name="Lance S.L."/>
            <person name="McCarthy F.M."/>
            <person name="McCormack J.E."/>
            <person name="Merchant M.E."/>
            <person name="Peterson D.G."/>
            <person name="Pollock D.D."/>
            <person name="Pourmand N."/>
            <person name="Raney B.J."/>
            <person name="Roessler K.A."/>
            <person name="Sanford J.R."/>
            <person name="Sawyer R.H."/>
            <person name="Schmidt C.J."/>
            <person name="Triplett E.W."/>
            <person name="Tuberville T.D."/>
            <person name="Venegas-Anaya M."/>
            <person name="Howard J.T."/>
            <person name="Jarvis E.D."/>
            <person name="Guillette L.J.Jr."/>
            <person name="Glenn T.C."/>
            <person name="Green R.E."/>
            <person name="Ray D.A."/>
        </authorList>
    </citation>
    <scope>NUCLEOTIDE SEQUENCE [LARGE SCALE GENOMIC DNA]</scope>
    <source>
        <strain evidence="1">KSC_2009_1</strain>
    </source>
</reference>
<comment type="caution">
    <text evidence="1">The sequence shown here is derived from an EMBL/GenBank/DDBJ whole genome shotgun (WGS) entry which is preliminary data.</text>
</comment>
<gene>
    <name evidence="1" type="ORF">Y1Q_0005261</name>
</gene>
<protein>
    <submittedName>
        <fullName evidence="1">Uncharacterized protein</fullName>
    </submittedName>
</protein>
<accession>A0A151MTA6</accession>
<evidence type="ECO:0000313" key="1">
    <source>
        <dbReference type="EMBL" id="KYO27704.1"/>
    </source>
</evidence>
<keyword evidence="2" id="KW-1185">Reference proteome</keyword>
<sequence length="142" mass="16275">MTTGSLPAEAVFQQNLRVYMKMGKRELSLKYHIFVHISRETATATVAATSNAFIRHGSESHISALMASAEVESINEKYFKMLIERFSLFYAYVPGTTQYHDVISSVVPSNLTSFILRITFLSPRFNQGMLFWTPKHPKWHQI</sequence>
<proteinExistence type="predicted"/>
<organism evidence="1 2">
    <name type="scientific">Alligator mississippiensis</name>
    <name type="common">American alligator</name>
    <dbReference type="NCBI Taxonomy" id="8496"/>
    <lineage>
        <taxon>Eukaryota</taxon>
        <taxon>Metazoa</taxon>
        <taxon>Chordata</taxon>
        <taxon>Craniata</taxon>
        <taxon>Vertebrata</taxon>
        <taxon>Euteleostomi</taxon>
        <taxon>Archelosauria</taxon>
        <taxon>Archosauria</taxon>
        <taxon>Crocodylia</taxon>
        <taxon>Alligatoridae</taxon>
        <taxon>Alligatorinae</taxon>
        <taxon>Alligator</taxon>
    </lineage>
</organism>
<name>A0A151MTA6_ALLMI</name>
<dbReference type="AlphaFoldDB" id="A0A151MTA6"/>